<dbReference type="InterPro" id="IPR020806">
    <property type="entry name" value="PKS_PP-bd"/>
</dbReference>
<dbReference type="InterPro" id="IPR036736">
    <property type="entry name" value="ACP-like_sf"/>
</dbReference>
<dbReference type="SMART" id="SM00823">
    <property type="entry name" value="PKS_PP"/>
    <property type="match status" value="1"/>
</dbReference>
<keyword evidence="6" id="KW-1185">Reference proteome</keyword>
<evidence type="ECO:0000313" key="6">
    <source>
        <dbReference type="Proteomes" id="UP001589627"/>
    </source>
</evidence>
<sequence length="440" mass="45185">PHSAADARASLPRVIASGEPEVELRAGRAHVPRLAHAGTGTDARRPLDPNGTVLVTGGTGTLGGLVARHLVETHGVRELLLAGRRGLAAPGADELFAELSDAGAGVTISATDASDRDALAEVLAAIPTEHPLTAVVHAAGVLDDALLEDLDPRRLATVFGPKADAAWNLHELTRDLDLAAFVLFSSGAGVFGNAGQAGYAAANGFLDGLARLRRAEGLPAVSLAWGLWSQASGMTGHLGEAGLGRLARGGLVGLSTAEGLALFDAALGAEDAVVVPARFDLAALRSLAAAGDLPPVLRHLVRAPRATPRPVTGERTESFAERLAGLSAAERTNTTLELVRRNAAAVLGHSTPDAIGAAQAFRELGFDSLAAVELRNRLARAAGVRLPATLVFDHPTPAELARRLLAELVPEPPGEPDGIAAAIAEMNVDDLVERALGGNR</sequence>
<dbReference type="PANTHER" id="PTHR43775:SF51">
    <property type="entry name" value="INACTIVE PHENOLPHTHIOCEROL SYNTHESIS POLYKETIDE SYNTHASE TYPE I PKS1-RELATED"/>
    <property type="match status" value="1"/>
</dbReference>
<evidence type="ECO:0000256" key="3">
    <source>
        <dbReference type="ARBA" id="ARBA00022679"/>
    </source>
</evidence>
<organism evidence="5 6">
    <name type="scientific">Actinoallomurus acaciae</name>
    <dbReference type="NCBI Taxonomy" id="502577"/>
    <lineage>
        <taxon>Bacteria</taxon>
        <taxon>Bacillati</taxon>
        <taxon>Actinomycetota</taxon>
        <taxon>Actinomycetes</taxon>
        <taxon>Streptosporangiales</taxon>
        <taxon>Thermomonosporaceae</taxon>
        <taxon>Actinoallomurus</taxon>
    </lineage>
</organism>
<dbReference type="InterPro" id="IPR013968">
    <property type="entry name" value="PKS_KR"/>
</dbReference>
<accession>A0ABV5YVL6</accession>
<name>A0ABV5YVL6_9ACTN</name>
<dbReference type="SMART" id="SM00822">
    <property type="entry name" value="PKS_KR"/>
    <property type="match status" value="1"/>
</dbReference>
<dbReference type="Pfam" id="PF00550">
    <property type="entry name" value="PP-binding"/>
    <property type="match status" value="1"/>
</dbReference>
<evidence type="ECO:0000256" key="1">
    <source>
        <dbReference type="ARBA" id="ARBA00022450"/>
    </source>
</evidence>
<dbReference type="SUPFAM" id="SSF51735">
    <property type="entry name" value="NAD(P)-binding Rossmann-fold domains"/>
    <property type="match status" value="1"/>
</dbReference>
<dbReference type="PROSITE" id="PS50075">
    <property type="entry name" value="CARRIER"/>
    <property type="match status" value="1"/>
</dbReference>
<dbReference type="InterPro" id="IPR009081">
    <property type="entry name" value="PP-bd_ACP"/>
</dbReference>
<feature type="domain" description="Carrier" evidence="4">
    <location>
        <begin position="333"/>
        <end position="408"/>
    </location>
</feature>
<comment type="caution">
    <text evidence="5">The sequence shown here is derived from an EMBL/GenBank/DDBJ whole genome shotgun (WGS) entry which is preliminary data.</text>
</comment>
<dbReference type="Pfam" id="PF08659">
    <property type="entry name" value="KR"/>
    <property type="match status" value="1"/>
</dbReference>
<dbReference type="PROSITE" id="PS00012">
    <property type="entry name" value="PHOSPHOPANTETHEINE"/>
    <property type="match status" value="1"/>
</dbReference>
<keyword evidence="2" id="KW-0597">Phosphoprotein</keyword>
<dbReference type="PANTHER" id="PTHR43775">
    <property type="entry name" value="FATTY ACID SYNTHASE"/>
    <property type="match status" value="1"/>
</dbReference>
<dbReference type="CDD" id="cd08956">
    <property type="entry name" value="KR_3_FAS_SDR_x"/>
    <property type="match status" value="1"/>
</dbReference>
<dbReference type="RefSeq" id="WP_378212158.1">
    <property type="nucleotide sequence ID" value="NZ_JBHLZP010000633.1"/>
</dbReference>
<reference evidence="5 6" key="1">
    <citation type="submission" date="2024-09" db="EMBL/GenBank/DDBJ databases">
        <authorList>
            <person name="Sun Q."/>
            <person name="Mori K."/>
        </authorList>
    </citation>
    <scope>NUCLEOTIDE SEQUENCE [LARGE SCALE GENOMIC DNA]</scope>
    <source>
        <strain evidence="5 6">TBRC 0563</strain>
    </source>
</reference>
<dbReference type="EMBL" id="JBHLZP010000633">
    <property type="protein sequence ID" value="MFB9839083.1"/>
    <property type="molecule type" value="Genomic_DNA"/>
</dbReference>
<evidence type="ECO:0000256" key="2">
    <source>
        <dbReference type="ARBA" id="ARBA00022553"/>
    </source>
</evidence>
<dbReference type="InterPro" id="IPR006162">
    <property type="entry name" value="Ppantetheine_attach_site"/>
</dbReference>
<dbReference type="InterPro" id="IPR036291">
    <property type="entry name" value="NAD(P)-bd_dom_sf"/>
</dbReference>
<keyword evidence="3" id="KW-0808">Transferase</keyword>
<protein>
    <submittedName>
        <fullName evidence="5">Beta-ketoacyl reductase</fullName>
    </submittedName>
</protein>
<dbReference type="Gene3D" id="3.40.50.720">
    <property type="entry name" value="NAD(P)-binding Rossmann-like Domain"/>
    <property type="match status" value="1"/>
</dbReference>
<feature type="non-terminal residue" evidence="5">
    <location>
        <position position="1"/>
    </location>
</feature>
<evidence type="ECO:0000259" key="4">
    <source>
        <dbReference type="PROSITE" id="PS50075"/>
    </source>
</evidence>
<dbReference type="Gene3D" id="1.10.1200.10">
    <property type="entry name" value="ACP-like"/>
    <property type="match status" value="1"/>
</dbReference>
<proteinExistence type="predicted"/>
<gene>
    <name evidence="5" type="ORF">ACFFNX_43755</name>
</gene>
<dbReference type="InterPro" id="IPR057326">
    <property type="entry name" value="KR_dom"/>
</dbReference>
<dbReference type="Proteomes" id="UP001589627">
    <property type="component" value="Unassembled WGS sequence"/>
</dbReference>
<dbReference type="SUPFAM" id="SSF47336">
    <property type="entry name" value="ACP-like"/>
    <property type="match status" value="1"/>
</dbReference>
<keyword evidence="1" id="KW-0596">Phosphopantetheine</keyword>
<dbReference type="InterPro" id="IPR050091">
    <property type="entry name" value="PKS_NRPS_Biosynth_Enz"/>
</dbReference>
<evidence type="ECO:0000313" key="5">
    <source>
        <dbReference type="EMBL" id="MFB9839083.1"/>
    </source>
</evidence>
<dbReference type="SMART" id="SM01294">
    <property type="entry name" value="PKS_PP_betabranch"/>
    <property type="match status" value="1"/>
</dbReference>